<dbReference type="InterPro" id="IPR050396">
    <property type="entry name" value="Glycosyltr_51/Transpeptidase"/>
</dbReference>
<sequence>MSERDFERPEEWEAEFRAMFAERSRDVRATTSPYRAMRQRILEARRKRRQRIGGAGAALAVAAVGLGVWATMSGGSQGAPPAVPVSTSASAPATPAKYVYNDGRTELPAGPLLDAAQQYLKTNYHGDLGGATVVTTFDQAMQQAAEASKSSPNDLGLAALDPRTGYVKALSGPWDRPAQIADLMKPITAAAAFETGRYSPDSNEPTNPDKHPLSWPDGSGAALQYSDSRTGQQHAWPPESGGPVRGDAFVNLREAMVKALNTPFAQVELASDVGLAKVYATALAVGMPNGSPDLLQVASLTLGTAQESPLTMASVYGVFADGGIRHDPAFVFMVKDARDKMVWQPDTTGTRVLSAHTADEVGDMLRSVLGTESVTGAPSAPALSAKGFAAMAGTADSDHAAWFDGYGADLVTAVALSRVDSNGNAAKITGGAEGGTVRGGPVLGPMWVEFMEKFGH</sequence>
<keyword evidence="4" id="KW-0472">Membrane</keyword>
<gene>
    <name evidence="6" type="ORF">GCM10009839_59420</name>
</gene>
<feature type="region of interest" description="Disordered" evidence="3">
    <location>
        <begin position="196"/>
        <end position="243"/>
    </location>
</feature>
<evidence type="ECO:0000256" key="2">
    <source>
        <dbReference type="ARBA" id="ARBA00022679"/>
    </source>
</evidence>
<proteinExistence type="predicted"/>
<evidence type="ECO:0000256" key="1">
    <source>
        <dbReference type="ARBA" id="ARBA00022676"/>
    </source>
</evidence>
<dbReference type="Proteomes" id="UP001500751">
    <property type="component" value="Unassembled WGS sequence"/>
</dbReference>
<protein>
    <recommendedName>
        <fullName evidence="5">Penicillin-binding protein transpeptidase domain-containing protein</fullName>
    </recommendedName>
</protein>
<keyword evidence="1" id="KW-0328">Glycosyltransferase</keyword>
<dbReference type="Gene3D" id="3.40.710.10">
    <property type="entry name" value="DD-peptidase/beta-lactamase superfamily"/>
    <property type="match status" value="1"/>
</dbReference>
<keyword evidence="2" id="KW-0808">Transferase</keyword>
<keyword evidence="4" id="KW-0812">Transmembrane</keyword>
<dbReference type="InterPro" id="IPR001460">
    <property type="entry name" value="PCN-bd_Tpept"/>
</dbReference>
<dbReference type="InterPro" id="IPR012338">
    <property type="entry name" value="Beta-lactam/transpept-like"/>
</dbReference>
<comment type="caution">
    <text evidence="6">The sequence shown here is derived from an EMBL/GenBank/DDBJ whole genome shotgun (WGS) entry which is preliminary data.</text>
</comment>
<evidence type="ECO:0000256" key="3">
    <source>
        <dbReference type="SAM" id="MobiDB-lite"/>
    </source>
</evidence>
<keyword evidence="4" id="KW-1133">Transmembrane helix</keyword>
<evidence type="ECO:0000313" key="6">
    <source>
        <dbReference type="EMBL" id="GAA2046894.1"/>
    </source>
</evidence>
<evidence type="ECO:0000313" key="7">
    <source>
        <dbReference type="Proteomes" id="UP001500751"/>
    </source>
</evidence>
<dbReference type="PANTHER" id="PTHR32282:SF33">
    <property type="entry name" value="PEPTIDOGLYCAN GLYCOSYLTRANSFERASE"/>
    <property type="match status" value="1"/>
</dbReference>
<name>A0ABP5GIR6_9ACTN</name>
<feature type="domain" description="Penicillin-binding protein transpeptidase" evidence="5">
    <location>
        <begin position="184"/>
        <end position="407"/>
    </location>
</feature>
<feature type="transmembrane region" description="Helical" evidence="4">
    <location>
        <begin position="52"/>
        <end position="72"/>
    </location>
</feature>
<organism evidence="6 7">
    <name type="scientific">Catenulispora yoronensis</name>
    <dbReference type="NCBI Taxonomy" id="450799"/>
    <lineage>
        <taxon>Bacteria</taxon>
        <taxon>Bacillati</taxon>
        <taxon>Actinomycetota</taxon>
        <taxon>Actinomycetes</taxon>
        <taxon>Catenulisporales</taxon>
        <taxon>Catenulisporaceae</taxon>
        <taxon>Catenulispora</taxon>
    </lineage>
</organism>
<dbReference type="EMBL" id="BAAAQN010000042">
    <property type="protein sequence ID" value="GAA2046894.1"/>
    <property type="molecule type" value="Genomic_DNA"/>
</dbReference>
<accession>A0ABP5GIR6</accession>
<dbReference type="Pfam" id="PF00905">
    <property type="entry name" value="Transpeptidase"/>
    <property type="match status" value="1"/>
</dbReference>
<dbReference type="SUPFAM" id="SSF56601">
    <property type="entry name" value="beta-lactamase/transpeptidase-like"/>
    <property type="match status" value="1"/>
</dbReference>
<reference evidence="7" key="1">
    <citation type="journal article" date="2019" name="Int. J. Syst. Evol. Microbiol.">
        <title>The Global Catalogue of Microorganisms (GCM) 10K type strain sequencing project: providing services to taxonomists for standard genome sequencing and annotation.</title>
        <authorList>
            <consortium name="The Broad Institute Genomics Platform"/>
            <consortium name="The Broad Institute Genome Sequencing Center for Infectious Disease"/>
            <person name="Wu L."/>
            <person name="Ma J."/>
        </authorList>
    </citation>
    <scope>NUCLEOTIDE SEQUENCE [LARGE SCALE GENOMIC DNA]</scope>
    <source>
        <strain evidence="7">JCM 16014</strain>
    </source>
</reference>
<evidence type="ECO:0000259" key="5">
    <source>
        <dbReference type="Pfam" id="PF00905"/>
    </source>
</evidence>
<keyword evidence="7" id="KW-1185">Reference proteome</keyword>
<dbReference type="PANTHER" id="PTHR32282">
    <property type="entry name" value="BINDING PROTEIN TRANSPEPTIDASE, PUTATIVE-RELATED"/>
    <property type="match status" value="1"/>
</dbReference>
<dbReference type="RefSeq" id="WP_344668978.1">
    <property type="nucleotide sequence ID" value="NZ_BAAAQN010000042.1"/>
</dbReference>
<evidence type="ECO:0000256" key="4">
    <source>
        <dbReference type="SAM" id="Phobius"/>
    </source>
</evidence>